<dbReference type="Proteomes" id="UP000287394">
    <property type="component" value="Chromosome"/>
</dbReference>
<gene>
    <name evidence="2" type="ORF">CCAX7_21440</name>
</gene>
<evidence type="ECO:0000256" key="1">
    <source>
        <dbReference type="ARBA" id="ARBA00022481"/>
    </source>
</evidence>
<dbReference type="RefSeq" id="WP_119323548.1">
    <property type="nucleotide sequence ID" value="NZ_AP025739.1"/>
</dbReference>
<dbReference type="KEGG" id="ccot:CCAX7_21440"/>
<dbReference type="GO" id="GO:0015628">
    <property type="term" value="P:protein secretion by the type II secretion system"/>
    <property type="evidence" value="ECO:0007669"/>
    <property type="project" value="InterPro"/>
</dbReference>
<dbReference type="PRINTS" id="PR00813">
    <property type="entry name" value="BCTERIALGSPG"/>
</dbReference>
<dbReference type="Gene3D" id="3.30.700.10">
    <property type="entry name" value="Glycoprotein, Type 4 Pilin"/>
    <property type="match status" value="1"/>
</dbReference>
<dbReference type="Pfam" id="PF07596">
    <property type="entry name" value="SBP_bac_10"/>
    <property type="match status" value="1"/>
</dbReference>
<evidence type="ECO:0000313" key="3">
    <source>
        <dbReference type="Proteomes" id="UP000287394"/>
    </source>
</evidence>
<dbReference type="OrthoDB" id="280382at2"/>
<dbReference type="PANTHER" id="PTHR30093">
    <property type="entry name" value="GENERAL SECRETION PATHWAY PROTEIN G"/>
    <property type="match status" value="1"/>
</dbReference>
<dbReference type="SUPFAM" id="SSF54523">
    <property type="entry name" value="Pili subunits"/>
    <property type="match status" value="1"/>
</dbReference>
<dbReference type="InterPro" id="IPR012902">
    <property type="entry name" value="N_methyl_site"/>
</dbReference>
<organism evidence="2 3">
    <name type="scientific">Capsulimonas corticalis</name>
    <dbReference type="NCBI Taxonomy" id="2219043"/>
    <lineage>
        <taxon>Bacteria</taxon>
        <taxon>Bacillati</taxon>
        <taxon>Armatimonadota</taxon>
        <taxon>Armatimonadia</taxon>
        <taxon>Capsulimonadales</taxon>
        <taxon>Capsulimonadaceae</taxon>
        <taxon>Capsulimonas</taxon>
    </lineage>
</organism>
<dbReference type="Pfam" id="PF07963">
    <property type="entry name" value="N_methyl"/>
    <property type="match status" value="1"/>
</dbReference>
<dbReference type="InterPro" id="IPR045584">
    <property type="entry name" value="Pilin-like"/>
</dbReference>
<proteinExistence type="predicted"/>
<evidence type="ECO:0000313" key="2">
    <source>
        <dbReference type="EMBL" id="BDI30093.1"/>
    </source>
</evidence>
<keyword evidence="3" id="KW-1185">Reference proteome</keyword>
<dbReference type="PROSITE" id="PS00409">
    <property type="entry name" value="PROKAR_NTER_METHYL"/>
    <property type="match status" value="1"/>
</dbReference>
<dbReference type="NCBIfam" id="TIGR02532">
    <property type="entry name" value="IV_pilin_GFxxxE"/>
    <property type="match status" value="1"/>
</dbReference>
<accession>A0A402D221</accession>
<keyword evidence="1" id="KW-0488">Methylation</keyword>
<dbReference type="GO" id="GO:0015627">
    <property type="term" value="C:type II protein secretion system complex"/>
    <property type="evidence" value="ECO:0007669"/>
    <property type="project" value="InterPro"/>
</dbReference>
<name>A0A402D221_9BACT</name>
<dbReference type="InterPro" id="IPR000983">
    <property type="entry name" value="Bac_GSPG_pilin"/>
</dbReference>
<sequence>MISAPKTFRSQGFTLIELLVVIAIIAILAAILFPVFAKAREKARQISCASNMKQLGLGLMQYEQDSDEMTPTPDLFGQGWAEKMFPYVKSREAFGCPDDPTAPSPGFVRLSYAFNLNLYPKGSIYSNEVGNADTTIGALAGMNSPSNTVQLFEIQNQSGGPSGLPGVPLDMSQNNSGSGNGSNSGEGGWTIASNYNHGQYATGSIGGYTQLQNFHNTTGVHTDGANYLAVDGHVKWLRASAVSGGLSAASESAAEIHNTGYGQGYAAGTQSLTQQDGSKVAMTFSPT</sequence>
<reference evidence="2 3" key="1">
    <citation type="journal article" date="2019" name="Int. J. Syst. Evol. Microbiol.">
        <title>Capsulimonas corticalis gen. nov., sp. nov., an aerobic capsulated bacterium, of a novel bacterial order, Capsulimonadales ord. nov., of the class Armatimonadia of the phylum Armatimonadetes.</title>
        <authorList>
            <person name="Li J."/>
            <person name="Kudo C."/>
            <person name="Tonouchi A."/>
        </authorList>
    </citation>
    <scope>NUCLEOTIDE SEQUENCE [LARGE SCALE GENOMIC DNA]</scope>
    <source>
        <strain evidence="2 3">AX-7</strain>
    </source>
</reference>
<dbReference type="AlphaFoldDB" id="A0A402D221"/>
<dbReference type="InterPro" id="IPR011453">
    <property type="entry name" value="DUF1559"/>
</dbReference>
<protein>
    <submittedName>
        <fullName evidence="2">Uncharacterized protein</fullName>
    </submittedName>
</protein>
<dbReference type="EMBL" id="AP025739">
    <property type="protein sequence ID" value="BDI30093.1"/>
    <property type="molecule type" value="Genomic_DNA"/>
</dbReference>